<evidence type="ECO:0000313" key="2">
    <source>
        <dbReference type="Proteomes" id="UP000006237"/>
    </source>
</evidence>
<gene>
    <name evidence="1" type="ORF">HMPREF0293_0619</name>
</gene>
<comment type="caution">
    <text evidence="1">The sequence shown here is derived from an EMBL/GenBank/DDBJ whole genome shotgun (WGS) entry which is preliminary data.</text>
</comment>
<proteinExistence type="predicted"/>
<organism evidence="1 2">
    <name type="scientific">Corynebacterium glucuronolyticum ATCC 51866</name>
    <dbReference type="NCBI Taxonomy" id="548478"/>
    <lineage>
        <taxon>Bacteria</taxon>
        <taxon>Bacillati</taxon>
        <taxon>Actinomycetota</taxon>
        <taxon>Actinomycetes</taxon>
        <taxon>Mycobacteriales</taxon>
        <taxon>Corynebacteriaceae</taxon>
        <taxon>Corynebacterium</taxon>
    </lineage>
</organism>
<dbReference type="Proteomes" id="UP000006237">
    <property type="component" value="Unassembled WGS sequence"/>
</dbReference>
<dbReference type="EMBL" id="ACHF01000020">
    <property type="protein sequence ID" value="EEI63823.1"/>
    <property type="molecule type" value="Genomic_DNA"/>
</dbReference>
<reference evidence="1 2" key="1">
    <citation type="submission" date="2009-01" db="EMBL/GenBank/DDBJ databases">
        <authorList>
            <person name="Qin X."/>
            <person name="Bachman B."/>
            <person name="Battles P."/>
            <person name="Bell A."/>
            <person name="Bess C."/>
            <person name="Bickham C."/>
            <person name="Chaboub L."/>
            <person name="Chen D."/>
            <person name="Coyle M."/>
            <person name="Deiros D.R."/>
            <person name="Dinh H."/>
            <person name="Forbes L."/>
            <person name="Fowler G."/>
            <person name="Francisco L."/>
            <person name="Fu Q."/>
            <person name="Gubbala S."/>
            <person name="Hale W."/>
            <person name="Han Y."/>
            <person name="Hemphill L."/>
            <person name="Highlander S.K."/>
            <person name="Hirani K."/>
            <person name="Hogues M."/>
            <person name="Jackson L."/>
            <person name="Jakkamsetti A."/>
            <person name="Javaid M."/>
            <person name="Jiang H."/>
            <person name="Korchina V."/>
            <person name="Kovar C."/>
            <person name="Lara F."/>
            <person name="Lee S."/>
            <person name="Mata R."/>
            <person name="Mathew T."/>
            <person name="Moen C."/>
            <person name="Morales K."/>
            <person name="Munidasa M."/>
            <person name="Nazareth L."/>
            <person name="Ngo R."/>
            <person name="Nguyen L."/>
            <person name="Okwuonu G."/>
            <person name="Ongeri F."/>
            <person name="Patil S."/>
            <person name="Petrosino J."/>
            <person name="Pham C."/>
            <person name="Pham P."/>
            <person name="Pu L.-L."/>
            <person name="Puazo M."/>
            <person name="Raj R."/>
            <person name="Reid J."/>
            <person name="Rouhana J."/>
            <person name="Saada N."/>
            <person name="Shang Y."/>
            <person name="Simmons D."/>
            <person name="Thornton R."/>
            <person name="Warren J."/>
            <person name="Weissenberger G."/>
            <person name="Zhang J."/>
            <person name="Zhang L."/>
            <person name="Zhou C."/>
            <person name="Zhu D."/>
            <person name="Muzny D."/>
            <person name="Worley K."/>
            <person name="Gibbs R."/>
        </authorList>
    </citation>
    <scope>NUCLEOTIDE SEQUENCE [LARGE SCALE GENOMIC DNA]</scope>
    <source>
        <strain evidence="1 2">ATCC 51866</strain>
    </source>
</reference>
<protein>
    <submittedName>
        <fullName evidence="1">Uncharacterized protein</fullName>
    </submittedName>
</protein>
<name>A0ABM9XRL0_9CORY</name>
<keyword evidence="2" id="KW-1185">Reference proteome</keyword>
<accession>A0ABM9XRL0</accession>
<evidence type="ECO:0000313" key="1">
    <source>
        <dbReference type="EMBL" id="EEI63823.1"/>
    </source>
</evidence>
<sequence length="57" mass="6397">MGEGDVDKLPRGRGWACGIYDRLTDRLEEMTPQELLARRASVPTREKAAIIARALRS</sequence>